<keyword evidence="1" id="KW-0812">Transmembrane</keyword>
<protein>
    <submittedName>
        <fullName evidence="2">Uncharacterized protein</fullName>
    </submittedName>
</protein>
<proteinExistence type="predicted"/>
<evidence type="ECO:0000313" key="3">
    <source>
        <dbReference type="Proteomes" id="UP000054016"/>
    </source>
</evidence>
<dbReference type="Proteomes" id="UP000054016">
    <property type="component" value="Unassembled WGS sequence"/>
</dbReference>
<gene>
    <name evidence="2" type="ORF">AC478_01115</name>
</gene>
<name>A0A0M0BU78_9ARCH</name>
<sequence length="99" mass="10859">MRRKRKKSCLDGEPPTIDVDNLVVDTTRRERFQIFEALASMRKSLIVLLIFSGALSMFFSAQLLMGAQIFASSNFIALAATCFIGIANIACGLLLLASE</sequence>
<evidence type="ECO:0000256" key="1">
    <source>
        <dbReference type="SAM" id="Phobius"/>
    </source>
</evidence>
<organism evidence="2 3">
    <name type="scientific">miscellaneous Crenarchaeota group-1 archaeon SG8-32-3</name>
    <dbReference type="NCBI Taxonomy" id="1685125"/>
    <lineage>
        <taxon>Archaea</taxon>
        <taxon>Candidatus Bathyarchaeota</taxon>
        <taxon>MCG-1</taxon>
    </lineage>
</organism>
<reference evidence="3" key="1">
    <citation type="submission" date="2015-06" db="EMBL/GenBank/DDBJ databases">
        <title>New insights into the roles of widespread benthic archaea in carbon and nitrogen cycling.</title>
        <authorList>
            <person name="Lazar C.S."/>
            <person name="Baker B.J."/>
            <person name="Seitz K.W."/>
            <person name="Hyde A.S."/>
            <person name="Dick G.J."/>
            <person name="Hinrichs K.-U."/>
            <person name="Teske A.P."/>
        </authorList>
    </citation>
    <scope>NUCLEOTIDE SEQUENCE [LARGE SCALE GENOMIC DNA]</scope>
</reference>
<evidence type="ECO:0000313" key="2">
    <source>
        <dbReference type="EMBL" id="KON32167.1"/>
    </source>
</evidence>
<keyword evidence="1" id="KW-1133">Transmembrane helix</keyword>
<dbReference type="EMBL" id="LFWV01000010">
    <property type="protein sequence ID" value="KON32167.1"/>
    <property type="molecule type" value="Genomic_DNA"/>
</dbReference>
<accession>A0A0M0BU78</accession>
<comment type="caution">
    <text evidence="2">The sequence shown here is derived from an EMBL/GenBank/DDBJ whole genome shotgun (WGS) entry which is preliminary data.</text>
</comment>
<feature type="transmembrane region" description="Helical" evidence="1">
    <location>
        <begin position="45"/>
        <end position="69"/>
    </location>
</feature>
<keyword evidence="1" id="KW-0472">Membrane</keyword>
<dbReference type="AlphaFoldDB" id="A0A0M0BU78"/>
<feature type="transmembrane region" description="Helical" evidence="1">
    <location>
        <begin position="75"/>
        <end position="97"/>
    </location>
</feature>